<dbReference type="RefSeq" id="WP_091662679.1">
    <property type="nucleotide sequence ID" value="NZ_FONT01000006.1"/>
</dbReference>
<feature type="transmembrane region" description="Helical" evidence="6">
    <location>
        <begin position="59"/>
        <end position="76"/>
    </location>
</feature>
<gene>
    <name evidence="7" type="ORF">SAMN05192532_10663</name>
</gene>
<evidence type="ECO:0000256" key="2">
    <source>
        <dbReference type="ARBA" id="ARBA00022475"/>
    </source>
</evidence>
<sequence length="331" mass="36042">MLNKIPKFTWVFVGLFLLTIIFQERFFLDMLVMTFIWAAIASAWNITGGYAGQFSLGHAGFLGLGAYTSTILYVNFGISPWVGMLIGGIIAAALAYVISILCLRLKGPFFTLATIAFAELIFISATQLRGVTQGSMGMSIPYEPGFANMIFVETKTYAIIMFIFMIIVYLLSSYIKRSKMGFYLTAVKEDPDAAQSLGINIKKIKSTSACISAFFTAIGGTLLANYLLFIEPENVLELQISIHIAMIAIVGGMNSPAGPIIGSILLTPLEIILRGYATQVAGLHLMFFGLILILVVLYKPNGLVEGFKMPKFMKKKALTGGDPDGKQIKAS</sequence>
<organism evidence="7 8">
    <name type="scientific">Alteribacillus iranensis</name>
    <dbReference type="NCBI Taxonomy" id="930128"/>
    <lineage>
        <taxon>Bacteria</taxon>
        <taxon>Bacillati</taxon>
        <taxon>Bacillota</taxon>
        <taxon>Bacilli</taxon>
        <taxon>Bacillales</taxon>
        <taxon>Bacillaceae</taxon>
        <taxon>Alteribacillus</taxon>
    </lineage>
</organism>
<dbReference type="Pfam" id="PF02653">
    <property type="entry name" value="BPD_transp_2"/>
    <property type="match status" value="1"/>
</dbReference>
<proteinExistence type="predicted"/>
<dbReference type="InterPro" id="IPR001851">
    <property type="entry name" value="ABC_transp_permease"/>
</dbReference>
<dbReference type="AlphaFoldDB" id="A0A1I2EKX7"/>
<evidence type="ECO:0000256" key="4">
    <source>
        <dbReference type="ARBA" id="ARBA00022989"/>
    </source>
</evidence>
<reference evidence="7 8" key="1">
    <citation type="submission" date="2016-10" db="EMBL/GenBank/DDBJ databases">
        <authorList>
            <person name="de Groot N.N."/>
        </authorList>
    </citation>
    <scope>NUCLEOTIDE SEQUENCE [LARGE SCALE GENOMIC DNA]</scope>
    <source>
        <strain evidence="7 8">DSM 23995</strain>
    </source>
</reference>
<feature type="transmembrane region" description="Helical" evidence="6">
    <location>
        <begin position="33"/>
        <end position="52"/>
    </location>
</feature>
<comment type="subcellular location">
    <subcellularLocation>
        <location evidence="1">Cell membrane</location>
        <topology evidence="1">Multi-pass membrane protein</topology>
    </subcellularLocation>
</comment>
<evidence type="ECO:0000256" key="6">
    <source>
        <dbReference type="SAM" id="Phobius"/>
    </source>
</evidence>
<evidence type="ECO:0000256" key="5">
    <source>
        <dbReference type="ARBA" id="ARBA00023136"/>
    </source>
</evidence>
<keyword evidence="4 6" id="KW-1133">Transmembrane helix</keyword>
<keyword evidence="2" id="KW-1003">Cell membrane</keyword>
<feature type="transmembrane region" description="Helical" evidence="6">
    <location>
        <begin position="109"/>
        <end position="128"/>
    </location>
</feature>
<feature type="transmembrane region" description="Helical" evidence="6">
    <location>
        <begin position="278"/>
        <end position="298"/>
    </location>
</feature>
<evidence type="ECO:0000313" key="8">
    <source>
        <dbReference type="Proteomes" id="UP000199516"/>
    </source>
</evidence>
<dbReference type="InterPro" id="IPR043428">
    <property type="entry name" value="LivM-like"/>
</dbReference>
<dbReference type="GO" id="GO:0015658">
    <property type="term" value="F:branched-chain amino acid transmembrane transporter activity"/>
    <property type="evidence" value="ECO:0007669"/>
    <property type="project" value="InterPro"/>
</dbReference>
<keyword evidence="8" id="KW-1185">Reference proteome</keyword>
<dbReference type="PANTHER" id="PTHR30482:SF10">
    <property type="entry name" value="HIGH-AFFINITY BRANCHED-CHAIN AMINO ACID TRANSPORT PROTEIN BRAE"/>
    <property type="match status" value="1"/>
</dbReference>
<feature type="transmembrane region" description="Helical" evidence="6">
    <location>
        <begin position="209"/>
        <end position="228"/>
    </location>
</feature>
<feature type="transmembrane region" description="Helical" evidence="6">
    <location>
        <begin position="156"/>
        <end position="175"/>
    </location>
</feature>
<dbReference type="OrthoDB" id="9789927at2"/>
<dbReference type="Proteomes" id="UP000199516">
    <property type="component" value="Unassembled WGS sequence"/>
</dbReference>
<dbReference type="GO" id="GO:0005886">
    <property type="term" value="C:plasma membrane"/>
    <property type="evidence" value="ECO:0007669"/>
    <property type="project" value="UniProtKB-SubCell"/>
</dbReference>
<keyword evidence="3 6" id="KW-0812">Transmembrane</keyword>
<evidence type="ECO:0000313" key="7">
    <source>
        <dbReference type="EMBL" id="SFE93146.1"/>
    </source>
</evidence>
<feature type="transmembrane region" description="Helical" evidence="6">
    <location>
        <begin position="240"/>
        <end position="266"/>
    </location>
</feature>
<evidence type="ECO:0000256" key="3">
    <source>
        <dbReference type="ARBA" id="ARBA00022692"/>
    </source>
</evidence>
<accession>A0A1I2EKX7</accession>
<dbReference type="EMBL" id="FONT01000006">
    <property type="protein sequence ID" value="SFE93146.1"/>
    <property type="molecule type" value="Genomic_DNA"/>
</dbReference>
<feature type="transmembrane region" description="Helical" evidence="6">
    <location>
        <begin position="82"/>
        <end position="102"/>
    </location>
</feature>
<dbReference type="PANTHER" id="PTHR30482">
    <property type="entry name" value="HIGH-AFFINITY BRANCHED-CHAIN AMINO ACID TRANSPORT SYSTEM PERMEASE"/>
    <property type="match status" value="1"/>
</dbReference>
<name>A0A1I2EKX7_9BACI</name>
<keyword evidence="5 6" id="KW-0472">Membrane</keyword>
<evidence type="ECO:0000256" key="1">
    <source>
        <dbReference type="ARBA" id="ARBA00004651"/>
    </source>
</evidence>
<protein>
    <submittedName>
        <fullName evidence="7">Branched-chain amino acid transport system permease protein</fullName>
    </submittedName>
</protein>
<dbReference type="CDD" id="cd06581">
    <property type="entry name" value="TM_PBP1_LivM_like"/>
    <property type="match status" value="1"/>
</dbReference>
<dbReference type="STRING" id="930128.SAMN05192532_10663"/>